<evidence type="ECO:0000256" key="5">
    <source>
        <dbReference type="ARBA" id="ARBA00022989"/>
    </source>
</evidence>
<feature type="transmembrane region" description="Helical" evidence="8">
    <location>
        <begin position="505"/>
        <end position="526"/>
    </location>
</feature>
<dbReference type="Proteomes" id="UP000243579">
    <property type="component" value="Unassembled WGS sequence"/>
</dbReference>
<feature type="transmembrane region" description="Helical" evidence="8">
    <location>
        <begin position="1019"/>
        <end position="1039"/>
    </location>
</feature>
<proteinExistence type="inferred from homology"/>
<keyword evidence="3" id="KW-0813">Transport</keyword>
<feature type="transmembrane region" description="Helical" evidence="8">
    <location>
        <begin position="264"/>
        <end position="286"/>
    </location>
</feature>
<feature type="transmembrane region" description="Helical" evidence="8">
    <location>
        <begin position="176"/>
        <end position="195"/>
    </location>
</feature>
<feature type="transmembrane region" description="Helical" evidence="8">
    <location>
        <begin position="232"/>
        <end position="252"/>
    </location>
</feature>
<dbReference type="AlphaFoldDB" id="A0A1V9ZLH0"/>
<comment type="subcellular location">
    <subcellularLocation>
        <location evidence="1">Membrane</location>
        <topology evidence="1">Multi-pass membrane protein</topology>
    </subcellularLocation>
</comment>
<feature type="transmembrane region" description="Helical" evidence="8">
    <location>
        <begin position="1051"/>
        <end position="1073"/>
    </location>
</feature>
<evidence type="ECO:0000256" key="1">
    <source>
        <dbReference type="ARBA" id="ARBA00004141"/>
    </source>
</evidence>
<feature type="transmembrane region" description="Helical" evidence="8">
    <location>
        <begin position="358"/>
        <end position="377"/>
    </location>
</feature>
<dbReference type="PANTHER" id="PTHR31326:SF1">
    <property type="entry name" value="PROTEIN CLT2, CHLOROPLASTIC"/>
    <property type="match status" value="1"/>
</dbReference>
<feature type="transmembrane region" description="Helical" evidence="8">
    <location>
        <begin position="330"/>
        <end position="351"/>
    </location>
</feature>
<feature type="compositionally biased region" description="Polar residues" evidence="7">
    <location>
        <begin position="1251"/>
        <end position="1260"/>
    </location>
</feature>
<feature type="compositionally biased region" description="Low complexity" evidence="7">
    <location>
        <begin position="1239"/>
        <end position="1250"/>
    </location>
</feature>
<evidence type="ECO:0000256" key="2">
    <source>
        <dbReference type="ARBA" id="ARBA00006690"/>
    </source>
</evidence>
<evidence type="ECO:0000256" key="8">
    <source>
        <dbReference type="SAM" id="Phobius"/>
    </source>
</evidence>
<organism evidence="9 10">
    <name type="scientific">Achlya hypogyna</name>
    <name type="common">Oomycete</name>
    <name type="synonym">Protoachlya hypogyna</name>
    <dbReference type="NCBI Taxonomy" id="1202772"/>
    <lineage>
        <taxon>Eukaryota</taxon>
        <taxon>Sar</taxon>
        <taxon>Stramenopiles</taxon>
        <taxon>Oomycota</taxon>
        <taxon>Saprolegniomycetes</taxon>
        <taxon>Saprolegniales</taxon>
        <taxon>Achlyaceae</taxon>
        <taxon>Achlya</taxon>
    </lineage>
</organism>
<feature type="transmembrane region" description="Helical" evidence="8">
    <location>
        <begin position="631"/>
        <end position="651"/>
    </location>
</feature>
<evidence type="ECO:0000256" key="4">
    <source>
        <dbReference type="ARBA" id="ARBA00022692"/>
    </source>
</evidence>
<feature type="transmembrane region" description="Helical" evidence="8">
    <location>
        <begin position="663"/>
        <end position="685"/>
    </location>
</feature>
<reference evidence="9 10" key="1">
    <citation type="journal article" date="2014" name="Genome Biol. Evol.">
        <title>The secreted proteins of Achlya hypogyna and Thraustotheca clavata identify the ancestral oomycete secretome and reveal gene acquisitions by horizontal gene transfer.</title>
        <authorList>
            <person name="Misner I."/>
            <person name="Blouin N."/>
            <person name="Leonard G."/>
            <person name="Richards T.A."/>
            <person name="Lane C.E."/>
        </authorList>
    </citation>
    <scope>NUCLEOTIDE SEQUENCE [LARGE SCALE GENOMIC DNA]</scope>
    <source>
        <strain evidence="9 10">ATCC 48635</strain>
    </source>
</reference>
<feature type="transmembrane region" description="Helical" evidence="8">
    <location>
        <begin position="575"/>
        <end position="592"/>
    </location>
</feature>
<dbReference type="InterPro" id="IPR013936">
    <property type="entry name" value="CRT-like"/>
</dbReference>
<feature type="transmembrane region" description="Helical" evidence="8">
    <location>
        <begin position="893"/>
        <end position="915"/>
    </location>
</feature>
<dbReference type="PANTHER" id="PTHR31326">
    <property type="entry name" value="PROTEIN CLT2, CHLOROPLASTIC"/>
    <property type="match status" value="1"/>
</dbReference>
<feature type="transmembrane region" description="Helical" evidence="8">
    <location>
        <begin position="960"/>
        <end position="980"/>
    </location>
</feature>
<feature type="transmembrane region" description="Helical" evidence="8">
    <location>
        <begin position="599"/>
        <end position="619"/>
    </location>
</feature>
<feature type="compositionally biased region" description="Basic residues" evidence="7">
    <location>
        <begin position="1227"/>
        <end position="1238"/>
    </location>
</feature>
<accession>A0A1V9ZLH0</accession>
<evidence type="ECO:0000256" key="7">
    <source>
        <dbReference type="SAM" id="MobiDB-lite"/>
    </source>
</evidence>
<feature type="transmembrane region" description="Helical" evidence="8">
    <location>
        <begin position="721"/>
        <end position="743"/>
    </location>
</feature>
<evidence type="ECO:0000256" key="6">
    <source>
        <dbReference type="ARBA" id="ARBA00023136"/>
    </source>
</evidence>
<feature type="transmembrane region" description="Helical" evidence="8">
    <location>
        <begin position="1146"/>
        <end position="1164"/>
    </location>
</feature>
<feature type="transmembrane region" description="Helical" evidence="8">
    <location>
        <begin position="107"/>
        <end position="128"/>
    </location>
</feature>
<name>A0A1V9ZLH0_ACHHY</name>
<keyword evidence="5 8" id="KW-1133">Transmembrane helix</keyword>
<feature type="transmembrane region" description="Helical" evidence="8">
    <location>
        <begin position="1121"/>
        <end position="1139"/>
    </location>
</feature>
<feature type="transmembrane region" description="Helical" evidence="8">
    <location>
        <begin position="1176"/>
        <end position="1194"/>
    </location>
</feature>
<feature type="transmembrane region" description="Helical" evidence="8">
    <location>
        <begin position="202"/>
        <end position="220"/>
    </location>
</feature>
<dbReference type="Pfam" id="PF08627">
    <property type="entry name" value="CRT-like"/>
    <property type="match status" value="3"/>
</dbReference>
<feature type="transmembrane region" description="Helical" evidence="8">
    <location>
        <begin position="788"/>
        <end position="807"/>
    </location>
</feature>
<evidence type="ECO:0000256" key="3">
    <source>
        <dbReference type="ARBA" id="ARBA00022448"/>
    </source>
</evidence>
<dbReference type="OrthoDB" id="416555at2759"/>
<feature type="region of interest" description="Disordered" evidence="7">
    <location>
        <begin position="1218"/>
        <end position="1260"/>
    </location>
</feature>
<gene>
    <name evidence="9" type="ORF">ACHHYP_07840</name>
</gene>
<keyword evidence="10" id="KW-1185">Reference proteome</keyword>
<protein>
    <submittedName>
        <fullName evidence="9">Drug/Metabolite Transporter (DMT) Superfamily</fullName>
    </submittedName>
</protein>
<comment type="similarity">
    <text evidence="2">Belongs to the CRT-like transporter family.</text>
</comment>
<sequence length="1260" mass="142134">MASLLCTPAPWDAASHGPSHVSLAEYPSAGDAPATTFKETGIQMGSMAHPLLARERQRGGHLAIAPEMWKRFTESKMALGLVFLILSRTVDRVYYTRITYEYNDFLWYFANIICPISYIVTSWPVVWYKMYFTDEITPEMRAFPHYKFMIMGLFDTLYNLLSSFPTPHIGGNLANALNQLNLPFNMVLSFIFLATRYKKTHILGAVLVLYGALVCMIPVFQGTVAANMPDPTAGWIILYIVSLLPAAGSNVYKEIGLKDVDLDIWYANAWVSFYQVGWGILTIWTVRFKAFCDPPVEWADFGHYVSQAHECFLGNPAEFGGKTIACDQGVFGTFLLYIFFNVVYNQLMLYIFKEGSSVLFVVSSAVCLPLTDILYMVPFLAGPKASQTFTIFDGFALFILIIGMLIYHSEKEERVDTADGAPFAKSPMFSSPSVRQAQIMRSKRTTGNYRQLGFKKKIQSPHRSNAMSKFTAESKLGIALLVLVLTRCVDRVYNTRITYEFEQFLWYYSNIINPIAFLFFAWPVVWYKLRYTNDISPEMKAFPHYKFAIMAFLDMSANLLSTVPTPHIGGNLSNVLGQVNLPFTMILSALFLQTSYKKAHIMGATMVLYGAFVCMIPIFRGEVALNSPDPTVGWILLFVFSCIPSAGANVYKEIGLKDVDLDVWYANAWVSTYQLLWGFATMWTIRIQAFSNPTVEWADFPSYIEAAHNCFFGSPVTFNGVHSACGGSIFTVYVQYIVFNIAYNMLMMYIFKEGSSVLFVFSSAVCLPLTDLLYMVPFLAGPRASQKFTIFDGFALFIIVMGMLVYHSEKEVRGSGKDRVTKSPMYASPSVQKIKSNFEHKRMHQKKPRANSGGYGAISQDSNLGLAVTFLVLARCVDRVYNTRITYEYTPFLWYFSNIVCPIAFLAISWPIVWFKLRYTDDITTEMRAFPHHKFAIMAFLDMTNAMLATLPMPHIGGNLANVLGQVTLPFNMLLSTIFLQTRYKRSHIIGAIMVLYGAFVCMIPIFRGEVALNSPDPSVGWILLFIFSCVPSATSNVYKEIGLKDVDLDVWYANAWVSVYQVLWGFATMWTIRLPAFSDPVVEWAQFPEYLQAANDCFFGRNATFGSLSMTCSSDIVPTFVQYIAFNIVFNTLMMYVFKEGSSVLFVISSAVCLPLTDVLYMVPFLAGPRAGQKFTIFDGFALFVIVMGMIVYHSEKEKRGKDNLTTSPMYASPSLQRMRSNMEHKRSRSKGYKKLLRSLTPTRSRPTTYGTTATDSAV</sequence>
<comment type="caution">
    <text evidence="9">The sequence shown here is derived from an EMBL/GenBank/DDBJ whole genome shotgun (WGS) entry which is preliminary data.</text>
</comment>
<evidence type="ECO:0000313" key="9">
    <source>
        <dbReference type="EMBL" id="OQR98822.1"/>
    </source>
</evidence>
<dbReference type="GO" id="GO:0016020">
    <property type="term" value="C:membrane"/>
    <property type="evidence" value="ECO:0007669"/>
    <property type="project" value="UniProtKB-SubCell"/>
</dbReference>
<evidence type="ECO:0000313" key="10">
    <source>
        <dbReference type="Proteomes" id="UP000243579"/>
    </source>
</evidence>
<feature type="transmembrane region" description="Helical" evidence="8">
    <location>
        <begin position="755"/>
        <end position="776"/>
    </location>
</feature>
<keyword evidence="6 8" id="KW-0472">Membrane</keyword>
<feature type="transmembrane region" description="Helical" evidence="8">
    <location>
        <begin position="987"/>
        <end position="1007"/>
    </location>
</feature>
<keyword evidence="4 8" id="KW-0812">Transmembrane</keyword>
<dbReference type="EMBL" id="JNBR01000079">
    <property type="protein sequence ID" value="OQR98822.1"/>
    <property type="molecule type" value="Genomic_DNA"/>
</dbReference>
<feature type="transmembrane region" description="Helical" evidence="8">
    <location>
        <begin position="389"/>
        <end position="407"/>
    </location>
</feature>